<protein>
    <submittedName>
        <fullName evidence="1">Uncharacterized protein</fullName>
    </submittedName>
</protein>
<sequence length="220" mass="23700">MHVMAVVTLRHTSMLPGDVSVNTFHFDAPDKDTETNLGIANRVIAFYNSEPFTSSNIVAYFLSTVITRAFKGCGIELIDMTDPTPRVPYFSDGFTLGEPSGSASLPNEVALCASWQAERLSGVNQARRRGRIFLGPLTTGAAASASGDPARPVAGIINLAALSSKKLVVDSLADGAPLVVYSRVSNSTAEVHSGWVDNDFDTQRRRQPLATDRQLWTLDV</sequence>
<organism evidence="1">
    <name type="scientific">uncultured prokaryote</name>
    <dbReference type="NCBI Taxonomy" id="198431"/>
    <lineage>
        <taxon>unclassified sequences</taxon>
        <taxon>environmental samples</taxon>
    </lineage>
</organism>
<dbReference type="AlphaFoldDB" id="A0A0H5PYB0"/>
<name>A0A0H5PYB0_9ZZZZ</name>
<evidence type="ECO:0000313" key="1">
    <source>
        <dbReference type="EMBL" id="CRY94139.1"/>
    </source>
</evidence>
<proteinExistence type="predicted"/>
<reference evidence="1" key="1">
    <citation type="submission" date="2015-06" db="EMBL/GenBank/DDBJ databases">
        <authorList>
            <person name="Joergensen T."/>
        </authorList>
    </citation>
    <scope>NUCLEOTIDE SEQUENCE</scope>
    <source>
        <strain evidence="1">RGRH0186</strain>
    </source>
</reference>
<reference evidence="1" key="2">
    <citation type="submission" date="2015-07" db="EMBL/GenBank/DDBJ databases">
        <title>Plasmids, circular viruses and viroids from rat gut.</title>
        <authorList>
            <person name="Jorgensen T.J."/>
            <person name="Hansen M.A."/>
            <person name="Xu Z."/>
            <person name="Tabak M.A."/>
            <person name="Sorensen S.J."/>
            <person name="Hansen L.H."/>
        </authorList>
    </citation>
    <scope>NUCLEOTIDE SEQUENCE</scope>
    <source>
        <strain evidence="1">RGRH0186</strain>
    </source>
</reference>
<dbReference type="EMBL" id="LN852870">
    <property type="protein sequence ID" value="CRY94139.1"/>
    <property type="molecule type" value="Genomic_DNA"/>
</dbReference>
<accession>A0A0H5PYB0</accession>